<reference evidence="5 6" key="1">
    <citation type="journal article" date="2019" name="BMC Genomics">
        <title>Chromosome level assembly and comparative genome analysis confirm lager-brewing yeasts originated from a single hybridization.</title>
        <authorList>
            <person name="Salazar A.N."/>
            <person name="Gorter de Vries A.R."/>
            <person name="van den Broek M."/>
            <person name="Brouwers N."/>
            <person name="de la Torre Cortes P."/>
            <person name="Kuijpers N.G.A."/>
            <person name="Daran J.G."/>
            <person name="Abeel T."/>
        </authorList>
    </citation>
    <scope>NUCLEOTIDE SEQUENCE [LARGE SCALE GENOMIC DNA]</scope>
    <source>
        <strain evidence="5 6">CBS 1483</strain>
    </source>
</reference>
<dbReference type="PANTHER" id="PTHR21483">
    <property type="entry name" value="RNA POLYMERASE II-ASSOCIATED PROTEIN 1"/>
    <property type="match status" value="1"/>
</dbReference>
<evidence type="ECO:0000259" key="4">
    <source>
        <dbReference type="Pfam" id="PF08621"/>
    </source>
</evidence>
<dbReference type="InterPro" id="IPR039913">
    <property type="entry name" value="RPAP1/Rba50"/>
</dbReference>
<name>A0A6C1DQW2_SACPS</name>
<proteinExistence type="inferred from homology"/>
<comment type="similarity">
    <text evidence="1">Belongs to the RPAP1 family.</text>
</comment>
<evidence type="ECO:0000313" key="6">
    <source>
        <dbReference type="Proteomes" id="UP000501346"/>
    </source>
</evidence>
<dbReference type="InterPro" id="IPR013929">
    <property type="entry name" value="RPAP1_C"/>
</dbReference>
<evidence type="ECO:0000256" key="1">
    <source>
        <dbReference type="ARBA" id="ARBA00009953"/>
    </source>
</evidence>
<evidence type="ECO:0000256" key="2">
    <source>
        <dbReference type="SAM" id="MobiDB-lite"/>
    </source>
</evidence>
<accession>A0A6C1DQW2</accession>
<protein>
    <submittedName>
        <fullName evidence="5">RNA polymerase II-associated protein rba50</fullName>
    </submittedName>
</protein>
<feature type="region of interest" description="Disordered" evidence="2">
    <location>
        <begin position="1"/>
        <end position="79"/>
    </location>
</feature>
<feature type="domain" description="RPAP1 N-terminal" evidence="4">
    <location>
        <begin position="79"/>
        <end position="123"/>
    </location>
</feature>
<keyword evidence="6" id="KW-1185">Reference proteome</keyword>
<evidence type="ECO:0000313" key="5">
    <source>
        <dbReference type="EMBL" id="QID79010.1"/>
    </source>
</evidence>
<dbReference type="OrthoDB" id="348201at2759"/>
<dbReference type="Pfam" id="PF08620">
    <property type="entry name" value="RPAP1_C"/>
    <property type="match status" value="1"/>
</dbReference>
<feature type="domain" description="RPAP1 C-terminal" evidence="3">
    <location>
        <begin position="289"/>
        <end position="356"/>
    </location>
</feature>
<dbReference type="Pfam" id="PF08621">
    <property type="entry name" value="RPAP1_N"/>
    <property type="match status" value="1"/>
</dbReference>
<dbReference type="InterPro" id="IPR013930">
    <property type="entry name" value="RPAP1_N"/>
</dbReference>
<gene>
    <name evidence="5" type="primary">RBA50_1</name>
    <name evidence="5" type="ORF">GRS66_001242</name>
</gene>
<dbReference type="GO" id="GO:0006366">
    <property type="term" value="P:transcription by RNA polymerase II"/>
    <property type="evidence" value="ECO:0007669"/>
    <property type="project" value="InterPro"/>
</dbReference>
<organism evidence="5 6">
    <name type="scientific">Saccharomyces pastorianus</name>
    <name type="common">Lager yeast</name>
    <name type="synonym">Saccharomyces cerevisiae x Saccharomyces eubayanus</name>
    <dbReference type="NCBI Taxonomy" id="27292"/>
    <lineage>
        <taxon>Eukaryota</taxon>
        <taxon>Fungi</taxon>
        <taxon>Dikarya</taxon>
        <taxon>Ascomycota</taxon>
        <taxon>Saccharomycotina</taxon>
        <taxon>Saccharomycetes</taxon>
        <taxon>Saccharomycetales</taxon>
        <taxon>Saccharomycetaceae</taxon>
        <taxon>Saccharomyces</taxon>
    </lineage>
</organism>
<evidence type="ECO:0000259" key="3">
    <source>
        <dbReference type="Pfam" id="PF08620"/>
    </source>
</evidence>
<dbReference type="SMR" id="A0A6C1DQW2"/>
<dbReference type="AlphaFoldDB" id="A0A6C1DQW2"/>
<dbReference type="Proteomes" id="UP000501346">
    <property type="component" value="Chromosome ScIV"/>
</dbReference>
<sequence>MDLLGDIVEKDTSDSVESNDNGTLSTNNCGTGFPELYKPKKISSWKERLREKRAQKKKTSGKDAEKQQTSTDAPLSEAKSIHNENIKVLQGMSDEQIVQEREDLYNSLDPKLIAKLLKNINKRAKDENNTPLFAEIEGASGTWVGGNKQGIYDLPPLDDENVDVALEIRPKLGKDTKHVQFEEAGKEKDVEEEAKTNDDVDDIAPLDFQMAQCIDHMKNEELFKDVHFIKEESQNEINLEKLDINDPNFNDKLHEKYFPDLPKEVNKLKWMQPVQQKTDKNYIIEDVSECRFDFNGDLVPPTRQIDSTIHSGLHHHSDSPELAGYTIVELEHLARSTFPSQRCIAIQTLGRILYKLGQKSYYQLVPEIDADTYKEDGSISNVMDKIYSMFWDLIKDGKVIESLEIASDEKFTRNLSVRNYAIDALWLWKQGGGDFRTKK</sequence>
<dbReference type="EMBL" id="CP048985">
    <property type="protein sequence ID" value="QID79010.1"/>
    <property type="molecule type" value="Genomic_DNA"/>
</dbReference>
<feature type="compositionally biased region" description="Polar residues" evidence="2">
    <location>
        <begin position="15"/>
        <end position="30"/>
    </location>
</feature>
<dbReference type="PANTHER" id="PTHR21483:SF18">
    <property type="entry name" value="RNA POLYMERASE II-ASSOCIATED PROTEIN 1"/>
    <property type="match status" value="1"/>
</dbReference>